<accession>A0A1X7UFB0</accession>
<keyword evidence="1" id="KW-0732">Signal</keyword>
<feature type="signal peptide" evidence="1">
    <location>
        <begin position="1"/>
        <end position="30"/>
    </location>
</feature>
<feature type="chain" id="PRO_5012214412" evidence="1">
    <location>
        <begin position="31"/>
        <end position="128"/>
    </location>
</feature>
<organism evidence="2">
    <name type="scientific">Amphimedon queenslandica</name>
    <name type="common">Sponge</name>
    <dbReference type="NCBI Taxonomy" id="400682"/>
    <lineage>
        <taxon>Eukaryota</taxon>
        <taxon>Metazoa</taxon>
        <taxon>Porifera</taxon>
        <taxon>Demospongiae</taxon>
        <taxon>Heteroscleromorpha</taxon>
        <taxon>Haplosclerida</taxon>
        <taxon>Niphatidae</taxon>
        <taxon>Amphimedon</taxon>
    </lineage>
</organism>
<evidence type="ECO:0000256" key="1">
    <source>
        <dbReference type="SAM" id="SignalP"/>
    </source>
</evidence>
<protein>
    <submittedName>
        <fullName evidence="2">Uncharacterized protein</fullName>
    </submittedName>
</protein>
<dbReference type="EnsemblMetazoa" id="Aqu2.1.26138_001">
    <property type="protein sequence ID" value="Aqu2.1.26138_001"/>
    <property type="gene ID" value="Aqu2.1.26138"/>
</dbReference>
<evidence type="ECO:0000313" key="2">
    <source>
        <dbReference type="EnsemblMetazoa" id="Aqu2.1.26138_001"/>
    </source>
</evidence>
<sequence length="128" mass="14619">MGVVYQPLLLSVQILFMAAQLPGGFSPVQAAHKRIQVVAEQAKPKLEELLRREFTIFEVVTFTDRYNDMMKEDCVKIKVDGDKVLLVYLEEAAVMTFPPQVNLLSYIPDAPADCELNEFIEELMKLRK</sequence>
<name>A0A1X7UFB0_AMPQE</name>
<dbReference type="AlphaFoldDB" id="A0A1X7UFB0"/>
<dbReference type="Gene3D" id="3.10.450.10">
    <property type="match status" value="1"/>
</dbReference>
<dbReference type="InParanoid" id="A0A1X7UFB0"/>
<proteinExistence type="predicted"/>
<reference evidence="2" key="1">
    <citation type="submission" date="2017-05" db="UniProtKB">
        <authorList>
            <consortium name="EnsemblMetazoa"/>
        </authorList>
    </citation>
    <scope>IDENTIFICATION</scope>
</reference>